<dbReference type="InterPro" id="IPR050648">
    <property type="entry name" value="F-box_LRR-repeat"/>
</dbReference>
<evidence type="ECO:0000259" key="1">
    <source>
        <dbReference type="PROSITE" id="PS50181"/>
    </source>
</evidence>
<reference evidence="2" key="2">
    <citation type="submission" date="2020-07" db="EMBL/GenBank/DDBJ databases">
        <authorList>
            <person name="Vera ALvarez R."/>
            <person name="Arias-Moreno D.M."/>
            <person name="Jimenez-Jacinto V."/>
            <person name="Jimenez-Bremont J.F."/>
            <person name="Swaminathan K."/>
            <person name="Moose S.P."/>
            <person name="Guerrero-Gonzalez M.L."/>
            <person name="Marino-Ramirez L."/>
            <person name="Landsman D."/>
            <person name="Rodriguez-Kessler M."/>
            <person name="Delgado-Sanchez P."/>
        </authorList>
    </citation>
    <scope>NUCLEOTIDE SEQUENCE</scope>
    <source>
        <tissue evidence="2">Cladode</tissue>
    </source>
</reference>
<accession>A0A7C9CVW2</accession>
<feature type="domain" description="F-box" evidence="1">
    <location>
        <begin position="1"/>
        <end position="47"/>
    </location>
</feature>
<dbReference type="EMBL" id="GISG01063665">
    <property type="protein sequence ID" value="MBA4627801.1"/>
    <property type="molecule type" value="Transcribed_RNA"/>
</dbReference>
<dbReference type="InterPro" id="IPR036047">
    <property type="entry name" value="F-box-like_dom_sf"/>
</dbReference>
<dbReference type="PANTHER" id="PTHR13382">
    <property type="entry name" value="MITOCHONDRIAL ATP SYNTHASE COUPLING FACTOR B"/>
    <property type="match status" value="1"/>
</dbReference>
<proteinExistence type="predicted"/>
<dbReference type="AlphaFoldDB" id="A0A7C9CVW2"/>
<organism evidence="2">
    <name type="scientific">Opuntia streptacantha</name>
    <name type="common">Prickly pear cactus</name>
    <name type="synonym">Opuntia cardona</name>
    <dbReference type="NCBI Taxonomy" id="393608"/>
    <lineage>
        <taxon>Eukaryota</taxon>
        <taxon>Viridiplantae</taxon>
        <taxon>Streptophyta</taxon>
        <taxon>Embryophyta</taxon>
        <taxon>Tracheophyta</taxon>
        <taxon>Spermatophyta</taxon>
        <taxon>Magnoliopsida</taxon>
        <taxon>eudicotyledons</taxon>
        <taxon>Gunneridae</taxon>
        <taxon>Pentapetalae</taxon>
        <taxon>Caryophyllales</taxon>
        <taxon>Cactineae</taxon>
        <taxon>Cactaceae</taxon>
        <taxon>Opuntioideae</taxon>
        <taxon>Opuntia</taxon>
    </lineage>
</organism>
<sequence>MESSEPPHQALSLVLAYLPLYELLSMSQVCKFFRDAIANDVLIWLDVIVERRLSLRLTDETLIKIASKANGRLRILALLNCVRITDAGLLSVVNKNPNISKVIHCLNFVLLLPGE</sequence>
<dbReference type="Gene3D" id="1.20.1280.50">
    <property type="match status" value="1"/>
</dbReference>
<evidence type="ECO:0000313" key="2">
    <source>
        <dbReference type="EMBL" id="MBA4627801.1"/>
    </source>
</evidence>
<dbReference type="InterPro" id="IPR001810">
    <property type="entry name" value="F-box_dom"/>
</dbReference>
<protein>
    <recommendedName>
        <fullName evidence="1">F-box domain-containing protein</fullName>
    </recommendedName>
</protein>
<dbReference type="PANTHER" id="PTHR13382:SF16">
    <property type="entry name" value="F-BOX PROTEIN SKIP28"/>
    <property type="match status" value="1"/>
</dbReference>
<dbReference type="Pfam" id="PF12937">
    <property type="entry name" value="F-box-like"/>
    <property type="match status" value="1"/>
</dbReference>
<reference evidence="2" key="1">
    <citation type="journal article" date="2013" name="J. Plant Res.">
        <title>Effect of fungi and light on seed germination of three Opuntia species from semiarid lands of central Mexico.</title>
        <authorList>
            <person name="Delgado-Sanchez P."/>
            <person name="Jimenez-Bremont J.F."/>
            <person name="Guerrero-Gonzalez Mde L."/>
            <person name="Flores J."/>
        </authorList>
    </citation>
    <scope>NUCLEOTIDE SEQUENCE</scope>
    <source>
        <tissue evidence="2">Cladode</tissue>
    </source>
</reference>
<dbReference type="SUPFAM" id="SSF81383">
    <property type="entry name" value="F-box domain"/>
    <property type="match status" value="1"/>
</dbReference>
<dbReference type="GO" id="GO:0005737">
    <property type="term" value="C:cytoplasm"/>
    <property type="evidence" value="ECO:0007669"/>
    <property type="project" value="TreeGrafter"/>
</dbReference>
<name>A0A7C9CVW2_OPUST</name>
<dbReference type="PROSITE" id="PS50181">
    <property type="entry name" value="FBOX"/>
    <property type="match status" value="1"/>
</dbReference>